<feature type="coiled-coil region" evidence="1">
    <location>
        <begin position="9"/>
        <end position="43"/>
    </location>
</feature>
<dbReference type="OrthoDB" id="10593769at2759"/>
<evidence type="ECO:0000256" key="1">
    <source>
        <dbReference type="SAM" id="Coils"/>
    </source>
</evidence>
<accession>A0A3P7NTL5</accession>
<feature type="compositionally biased region" description="Basic and acidic residues" evidence="2">
    <location>
        <begin position="160"/>
        <end position="184"/>
    </location>
</feature>
<evidence type="ECO:0000313" key="4">
    <source>
        <dbReference type="Proteomes" id="UP000281553"/>
    </source>
</evidence>
<feature type="compositionally biased region" description="Basic and acidic residues" evidence="2">
    <location>
        <begin position="144"/>
        <end position="153"/>
    </location>
</feature>
<protein>
    <submittedName>
        <fullName evidence="3">Uncharacterized protein</fullName>
    </submittedName>
</protein>
<gene>
    <name evidence="3" type="ORF">DILT_LOCUS4687</name>
</gene>
<keyword evidence="4" id="KW-1185">Reference proteome</keyword>
<reference evidence="3 4" key="1">
    <citation type="submission" date="2018-11" db="EMBL/GenBank/DDBJ databases">
        <authorList>
            <consortium name="Pathogen Informatics"/>
        </authorList>
    </citation>
    <scope>NUCLEOTIDE SEQUENCE [LARGE SCALE GENOMIC DNA]</scope>
</reference>
<dbReference type="Proteomes" id="UP000281553">
    <property type="component" value="Unassembled WGS sequence"/>
</dbReference>
<keyword evidence="1" id="KW-0175">Coiled coil</keyword>
<evidence type="ECO:0000313" key="3">
    <source>
        <dbReference type="EMBL" id="VDN08856.1"/>
    </source>
</evidence>
<sequence length="409" mass="45821">MERNQKYEQNNSNEQIRKLRRIISELQNQLADTTRQLQGLQDNDHALSRELDNNDVQNLLHEAANALSIIPSRKPARRSRLLGAQETKPSPAIRNRSGKVSTKPKPTTEERTKKPVPVGRGSKKMTTPPAEVEKAERADDDDAGSERSQRTTEEGSNAEDTTRSPRVSAREASPRPVKNGDSKEKAEVVTAFVMAAMLTVCFKVCAVLKREILLMERQVAITDDITDSDTADIDDRSHKKPKASEKACKSPKLEDLQAELTLITERHENFKLESAISGTEDNNYDIIFPSEEDVCTSEDELSMKDAESGVLGDTQEDLSAFHLHNTIERKTVTFGKDSVHLSPHFELNKEDRLWEDLFGKDSAMNPSLAAVALQGYPTVSQALIFLPVDWLSHEVSTKIMKWVFFLKGL</sequence>
<dbReference type="AlphaFoldDB" id="A0A3P7NTL5"/>
<organism evidence="3 4">
    <name type="scientific">Dibothriocephalus latus</name>
    <name type="common">Fish tapeworm</name>
    <name type="synonym">Diphyllobothrium latum</name>
    <dbReference type="NCBI Taxonomy" id="60516"/>
    <lineage>
        <taxon>Eukaryota</taxon>
        <taxon>Metazoa</taxon>
        <taxon>Spiralia</taxon>
        <taxon>Lophotrochozoa</taxon>
        <taxon>Platyhelminthes</taxon>
        <taxon>Cestoda</taxon>
        <taxon>Eucestoda</taxon>
        <taxon>Diphyllobothriidea</taxon>
        <taxon>Diphyllobothriidae</taxon>
        <taxon>Dibothriocephalus</taxon>
    </lineage>
</organism>
<proteinExistence type="predicted"/>
<feature type="region of interest" description="Disordered" evidence="2">
    <location>
        <begin position="76"/>
        <end position="184"/>
    </location>
</feature>
<evidence type="ECO:0000256" key="2">
    <source>
        <dbReference type="SAM" id="MobiDB-lite"/>
    </source>
</evidence>
<name>A0A3P7NTL5_DIBLA</name>
<dbReference type="EMBL" id="UYRU01045918">
    <property type="protein sequence ID" value="VDN08856.1"/>
    <property type="molecule type" value="Genomic_DNA"/>
</dbReference>